<dbReference type="Pfam" id="PF00078">
    <property type="entry name" value="RVT_1"/>
    <property type="match status" value="1"/>
</dbReference>
<dbReference type="GO" id="GO:0071897">
    <property type="term" value="P:DNA biosynthetic process"/>
    <property type="evidence" value="ECO:0007669"/>
    <property type="project" value="UniProtKB-ARBA"/>
</dbReference>
<evidence type="ECO:0000259" key="1">
    <source>
        <dbReference type="PROSITE" id="PS50878"/>
    </source>
</evidence>
<dbReference type="InterPro" id="IPR043502">
    <property type="entry name" value="DNA/RNA_pol_sf"/>
</dbReference>
<protein>
    <submittedName>
        <fullName evidence="2">Pol protein</fullName>
    </submittedName>
</protein>
<comment type="caution">
    <text evidence="2">The sequence shown here is derived from an EMBL/GenBank/DDBJ whole genome shotgun (WGS) entry which is preliminary data.</text>
</comment>
<dbReference type="CDD" id="cd01650">
    <property type="entry name" value="RT_nLTR_like"/>
    <property type="match status" value="1"/>
</dbReference>
<evidence type="ECO:0000313" key="3">
    <source>
        <dbReference type="Proteomes" id="UP000007151"/>
    </source>
</evidence>
<dbReference type="InterPro" id="IPR052560">
    <property type="entry name" value="RdDP_mobile_element"/>
</dbReference>
<dbReference type="AlphaFoldDB" id="A0A212F1B8"/>
<sequence length="622" mass="70759">MSPENFTSYQRVAAQTIRFLSEKKRSGWFRFCEELSPSTPPTKIWKNLRRFRNSVSGAIISSNDSSGWIDQFSFKLAPPSVPSLEELFPPLSHCYSSDKFESPFSWEELSTVLEGLKDSSPGIDGIPYSFIYNSSTPTKLVFLSILNNIFLASTPPEEWRTQLIIPILKHGKPNSDPSSYRPIALSCTMAKILEHLIKNRLEWFVESKKLLAKSQFGFRKGFGTIDSLSIILTDIRIALSKNECVVGVFLDISSAYDNVLLPILRQKMLQLSIPARLLNIILSLLSSRSVSIRSPNYNSSPRQVWKGLPQGSVLSPLLFSMYTFDLELSVNPFCEVLQYADDLALYVSAKKIDEASSRLNSAVSYLQDWLHNHGLSLSIPKSKVVVFSRFRSIPDISISYRQQKFMVKDKVNFLGFTLDSRLTGIQHINNIMKKCENNINILRSLSGVWWGSHPYTQKILYNAIIRSHFDYGSFLLVPCIKSALSILDKIQAKCLRIICGAMKSSPINALQVECGEAPLHLRRQYLSDRFFLKVIQFSNHPLIPKLNSLSDLIPSNKYWSYKNYSCLLTSLVKFLRLPCPVLQNQMFPLFAIPFDVLNFHPQILSLALIKFLLLQTFNFKIT</sequence>
<reference evidence="2 3" key="1">
    <citation type="journal article" date="2011" name="Cell">
        <title>The monarch butterfly genome yields insights into long-distance migration.</title>
        <authorList>
            <person name="Zhan S."/>
            <person name="Merlin C."/>
            <person name="Boore J.L."/>
            <person name="Reppert S.M."/>
        </authorList>
    </citation>
    <scope>NUCLEOTIDE SEQUENCE [LARGE SCALE GENOMIC DNA]</scope>
    <source>
        <strain evidence="2">F-2</strain>
    </source>
</reference>
<dbReference type="PANTHER" id="PTHR36688:SF1">
    <property type="entry name" value="ENDONUCLEASE_EXONUCLEASE_PHOSPHATASE DOMAIN-CONTAINING PROTEIN"/>
    <property type="match status" value="1"/>
</dbReference>
<proteinExistence type="predicted"/>
<dbReference type="PROSITE" id="PS50878">
    <property type="entry name" value="RT_POL"/>
    <property type="match status" value="1"/>
</dbReference>
<dbReference type="PANTHER" id="PTHR36688">
    <property type="entry name" value="ENDO/EXONUCLEASE/PHOSPHATASE DOMAIN-CONTAINING PROTEIN"/>
    <property type="match status" value="1"/>
</dbReference>
<evidence type="ECO:0000313" key="2">
    <source>
        <dbReference type="EMBL" id="OWR47503.1"/>
    </source>
</evidence>
<dbReference type="InterPro" id="IPR000477">
    <property type="entry name" value="RT_dom"/>
</dbReference>
<dbReference type="EMBL" id="AGBW02010926">
    <property type="protein sequence ID" value="OWR47503.1"/>
    <property type="molecule type" value="Genomic_DNA"/>
</dbReference>
<dbReference type="Proteomes" id="UP000007151">
    <property type="component" value="Unassembled WGS sequence"/>
</dbReference>
<name>A0A212F1B8_DANPL</name>
<feature type="domain" description="Reverse transcriptase" evidence="1">
    <location>
        <begin position="148"/>
        <end position="418"/>
    </location>
</feature>
<dbReference type="KEGG" id="dpl:KGM_209116"/>
<dbReference type="InParanoid" id="A0A212F1B8"/>
<dbReference type="STRING" id="278856.A0A212F1B8"/>
<accession>A0A212F1B8</accession>
<dbReference type="SUPFAM" id="SSF56672">
    <property type="entry name" value="DNA/RNA polymerases"/>
    <property type="match status" value="1"/>
</dbReference>
<dbReference type="eggNOG" id="KOG1075">
    <property type="taxonomic scope" value="Eukaryota"/>
</dbReference>
<organism evidence="2 3">
    <name type="scientific">Danaus plexippus plexippus</name>
    <dbReference type="NCBI Taxonomy" id="278856"/>
    <lineage>
        <taxon>Eukaryota</taxon>
        <taxon>Metazoa</taxon>
        <taxon>Ecdysozoa</taxon>
        <taxon>Arthropoda</taxon>
        <taxon>Hexapoda</taxon>
        <taxon>Insecta</taxon>
        <taxon>Pterygota</taxon>
        <taxon>Neoptera</taxon>
        <taxon>Endopterygota</taxon>
        <taxon>Lepidoptera</taxon>
        <taxon>Glossata</taxon>
        <taxon>Ditrysia</taxon>
        <taxon>Papilionoidea</taxon>
        <taxon>Nymphalidae</taxon>
        <taxon>Danainae</taxon>
        <taxon>Danaini</taxon>
        <taxon>Danaina</taxon>
        <taxon>Danaus</taxon>
        <taxon>Danaus</taxon>
    </lineage>
</organism>
<keyword evidence="3" id="KW-1185">Reference proteome</keyword>
<gene>
    <name evidence="2" type="ORF">KGM_209116</name>
</gene>